<dbReference type="RefSeq" id="WP_008060759.1">
    <property type="nucleotide sequence ID" value="NZ_AFHG01000044.1"/>
</dbReference>
<accession>F5RBS5</accession>
<sequence length="70" mass="7686">MSAAAIIGNVVIYDDIFQGHVHQEHEGVLIDARIGFIDAVEFIPAGGCMCMASYSWSFAAQSLLRRERLS</sequence>
<gene>
    <name evidence="1" type="ORF">METUNv1_01720</name>
</gene>
<protein>
    <submittedName>
        <fullName evidence="1">Uncharacterized protein</fullName>
    </submittedName>
</protein>
<name>F5RBS5_METUF</name>
<organism evidence="1 2">
    <name type="scientific">Methyloversatilis universalis (strain ATCC BAA-1314 / DSM 25237 / JCM 13912 / CCUG 52030 / FAM5)</name>
    <dbReference type="NCBI Taxonomy" id="1000565"/>
    <lineage>
        <taxon>Bacteria</taxon>
        <taxon>Pseudomonadati</taxon>
        <taxon>Pseudomonadota</taxon>
        <taxon>Betaproteobacteria</taxon>
        <taxon>Nitrosomonadales</taxon>
        <taxon>Sterolibacteriaceae</taxon>
        <taxon>Methyloversatilis</taxon>
    </lineage>
</organism>
<dbReference type="AlphaFoldDB" id="F5RBS5"/>
<evidence type="ECO:0000313" key="1">
    <source>
        <dbReference type="EMBL" id="EGK71942.1"/>
    </source>
</evidence>
<comment type="caution">
    <text evidence="1">The sequence shown here is derived from an EMBL/GenBank/DDBJ whole genome shotgun (WGS) entry which is preliminary data.</text>
</comment>
<dbReference type="Proteomes" id="UP000005019">
    <property type="component" value="Unassembled WGS sequence"/>
</dbReference>
<reference evidence="1 2" key="1">
    <citation type="journal article" date="2011" name="J. Bacteriol.">
        <title>Genome sequence of Methyloversatilis universalis FAM5T, a methylotrophic representative of the order Rhodocyclales.</title>
        <authorList>
            <person name="Kittichotirat W."/>
            <person name="Good N.M."/>
            <person name="Hall R."/>
            <person name="Bringel F."/>
            <person name="Lajus A."/>
            <person name="Medigue C."/>
            <person name="Smalley N.E."/>
            <person name="Beck D."/>
            <person name="Bumgarner R."/>
            <person name="Vuilleumier S."/>
            <person name="Kalyuzhnaya M.G."/>
        </authorList>
    </citation>
    <scope>NUCLEOTIDE SEQUENCE [LARGE SCALE GENOMIC DNA]</scope>
    <source>
        <strain evidence="2">ATCC BAA-1314 / JCM 13912 / FAM5</strain>
    </source>
</reference>
<keyword evidence="2" id="KW-1185">Reference proteome</keyword>
<dbReference type="EMBL" id="AFHG01000044">
    <property type="protein sequence ID" value="EGK71942.1"/>
    <property type="molecule type" value="Genomic_DNA"/>
</dbReference>
<dbReference type="STRING" id="1000565.METUNv1_01720"/>
<evidence type="ECO:0000313" key="2">
    <source>
        <dbReference type="Proteomes" id="UP000005019"/>
    </source>
</evidence>
<proteinExistence type="predicted"/>